<dbReference type="FunCoup" id="A0A7M7HKE3">
    <property type="interactions" value="568"/>
</dbReference>
<dbReference type="Pfam" id="PF24522">
    <property type="entry name" value="KRIT1_FRMD8_FERM_C"/>
    <property type="match status" value="1"/>
</dbReference>
<dbReference type="PROSITE" id="PS50057">
    <property type="entry name" value="FERM_3"/>
    <property type="match status" value="1"/>
</dbReference>
<feature type="region of interest" description="Disordered" evidence="2">
    <location>
        <begin position="1"/>
        <end position="40"/>
    </location>
</feature>
<evidence type="ECO:0000256" key="1">
    <source>
        <dbReference type="ARBA" id="ARBA00039547"/>
    </source>
</evidence>
<dbReference type="GeneID" id="763304"/>
<dbReference type="Gene3D" id="3.10.20.90">
    <property type="entry name" value="Phosphatidylinositol 3-kinase Catalytic Subunit, Chain A, domain 1"/>
    <property type="match status" value="1"/>
</dbReference>
<evidence type="ECO:0000313" key="4">
    <source>
        <dbReference type="EnsemblMetazoa" id="XP_011675386"/>
    </source>
</evidence>
<dbReference type="KEGG" id="spu:763304"/>
<dbReference type="InParanoid" id="A0A7M7HKE3"/>
<dbReference type="InterPro" id="IPR000299">
    <property type="entry name" value="FERM_domain"/>
</dbReference>
<dbReference type="PANTHER" id="PTHR13283">
    <property type="entry name" value="KREV INTERACTION TRAPPED 1-RELATED"/>
    <property type="match status" value="1"/>
</dbReference>
<dbReference type="InterPro" id="IPR011993">
    <property type="entry name" value="PH-like_dom_sf"/>
</dbReference>
<dbReference type="CTD" id="83786"/>
<dbReference type="InterPro" id="IPR051594">
    <property type="entry name" value="KRIT1/FRMD8"/>
</dbReference>
<dbReference type="Proteomes" id="UP000007110">
    <property type="component" value="Unassembled WGS sequence"/>
</dbReference>
<reference evidence="4" key="2">
    <citation type="submission" date="2021-01" db="UniProtKB">
        <authorList>
            <consortium name="EnsemblMetazoa"/>
        </authorList>
    </citation>
    <scope>IDENTIFICATION</scope>
</reference>
<organism evidence="4 5">
    <name type="scientific">Strongylocentrotus purpuratus</name>
    <name type="common">Purple sea urchin</name>
    <dbReference type="NCBI Taxonomy" id="7668"/>
    <lineage>
        <taxon>Eukaryota</taxon>
        <taxon>Metazoa</taxon>
        <taxon>Echinodermata</taxon>
        <taxon>Eleutherozoa</taxon>
        <taxon>Echinozoa</taxon>
        <taxon>Echinoidea</taxon>
        <taxon>Euechinoidea</taxon>
        <taxon>Echinacea</taxon>
        <taxon>Camarodonta</taxon>
        <taxon>Echinidea</taxon>
        <taxon>Strongylocentrotidae</taxon>
        <taxon>Strongylocentrotus</taxon>
    </lineage>
</organism>
<dbReference type="InterPro" id="IPR019748">
    <property type="entry name" value="FERM_central"/>
</dbReference>
<feature type="domain" description="FERM" evidence="3">
    <location>
        <begin position="57"/>
        <end position="403"/>
    </location>
</feature>
<dbReference type="OrthoDB" id="2142533at2759"/>
<feature type="compositionally biased region" description="Low complexity" evidence="2">
    <location>
        <begin position="20"/>
        <end position="40"/>
    </location>
</feature>
<proteinExistence type="predicted"/>
<feature type="compositionally biased region" description="Polar residues" evidence="2">
    <location>
        <begin position="432"/>
        <end position="441"/>
    </location>
</feature>
<reference evidence="5" key="1">
    <citation type="submission" date="2015-02" db="EMBL/GenBank/DDBJ databases">
        <title>Genome sequencing for Strongylocentrotus purpuratus.</title>
        <authorList>
            <person name="Murali S."/>
            <person name="Liu Y."/>
            <person name="Vee V."/>
            <person name="English A."/>
            <person name="Wang M."/>
            <person name="Skinner E."/>
            <person name="Han Y."/>
            <person name="Muzny D.M."/>
            <person name="Worley K.C."/>
            <person name="Gibbs R.A."/>
        </authorList>
    </citation>
    <scope>NUCLEOTIDE SEQUENCE</scope>
</reference>
<dbReference type="Gene3D" id="2.30.29.30">
    <property type="entry name" value="Pleckstrin-homology domain (PH domain)/Phosphotyrosine-binding domain (PTB)"/>
    <property type="match status" value="1"/>
</dbReference>
<dbReference type="PANTHER" id="PTHR13283:SF10">
    <property type="entry name" value="FERM DOMAIN-CONTAINING PROTEIN 8"/>
    <property type="match status" value="1"/>
</dbReference>
<dbReference type="SMART" id="SM00295">
    <property type="entry name" value="B41"/>
    <property type="match status" value="1"/>
</dbReference>
<feature type="region of interest" description="Disordered" evidence="2">
    <location>
        <begin position="419"/>
        <end position="451"/>
    </location>
</feature>
<dbReference type="SUPFAM" id="SSF47031">
    <property type="entry name" value="Second domain of FERM"/>
    <property type="match status" value="1"/>
</dbReference>
<dbReference type="InterPro" id="IPR019749">
    <property type="entry name" value="Band_41_domain"/>
</dbReference>
<dbReference type="EnsemblMetazoa" id="XM_011677084">
    <property type="protein sequence ID" value="XP_011675386"/>
    <property type="gene ID" value="LOC763304"/>
</dbReference>
<evidence type="ECO:0000259" key="3">
    <source>
        <dbReference type="PROSITE" id="PS50057"/>
    </source>
</evidence>
<accession>A0A7M7HKE3</accession>
<sequence length="511" mass="58027">MPSSEDVPMRLVGRRKNQNGSQGSRSPTGSPSGSPTHSAPHIQRMASTISNKSIKAMDVCIFQKGGSAHEIFVENALTTTAGTLFSQMMDCLTLPNEASEIFSLWLTSPLLELQLKPHHIPFRLCRQWPDLLDKYTTHSEEAKANDEPVVSFQRNAFYPKDSEKKVTNGKIKSRLFEEAKGNILNGMYPCEAEDYEYLGGLLAFLEYGEFNAEVHQMGFFKDNDLKKILPTCMFKGGSRWSIVKGRTGAMMSVEASILRHWSHFSEQNTSRQEYHHLFLEFCWKLPFYGSVFFRGQIEKTGRLSVKVRDSADRKAFVGINRDGVFVIDQQKQELLLGLKYDELSWEFTEPARKEVDCLPCLWLEFDNRERGKWRSKVLQIFSRQAVMMNAFIEACVDELNKRDMENVIQRTDHTVMGGLLSSTFPRSKPHNNENNSSTVNQDEPDAPMSPHRAALDATAPVFGTLPTRDPKTGLCSKMDRLCLSTFSNTGELISMKPKVKRSFTFHSLFGR</sequence>
<protein>
    <recommendedName>
        <fullName evidence="1">FERM domain-containing protein 8</fullName>
    </recommendedName>
</protein>
<dbReference type="InterPro" id="IPR014352">
    <property type="entry name" value="FERM/acyl-CoA-bd_prot_sf"/>
</dbReference>
<dbReference type="InterPro" id="IPR057096">
    <property type="entry name" value="KRIT1_FRMD8_FERM_C"/>
</dbReference>
<name>A0A7M7HKE3_STRPU</name>
<dbReference type="InterPro" id="IPR035963">
    <property type="entry name" value="FERM_2"/>
</dbReference>
<evidence type="ECO:0000256" key="2">
    <source>
        <dbReference type="SAM" id="MobiDB-lite"/>
    </source>
</evidence>
<dbReference type="OMA" id="GCAFFYG"/>
<dbReference type="Gene3D" id="1.20.80.10">
    <property type="match status" value="1"/>
</dbReference>
<keyword evidence="5" id="KW-1185">Reference proteome</keyword>
<evidence type="ECO:0000313" key="5">
    <source>
        <dbReference type="Proteomes" id="UP000007110"/>
    </source>
</evidence>
<dbReference type="RefSeq" id="XP_011675386.1">
    <property type="nucleotide sequence ID" value="XM_011677084.2"/>
</dbReference>
<dbReference type="GO" id="GO:0090090">
    <property type="term" value="P:negative regulation of canonical Wnt signaling pathway"/>
    <property type="evidence" value="ECO:0000318"/>
    <property type="project" value="GO_Central"/>
</dbReference>
<dbReference type="AlphaFoldDB" id="A0A7M7HKE3"/>
<dbReference type="CDD" id="cd14473">
    <property type="entry name" value="FERM_B-lobe"/>
    <property type="match status" value="1"/>
</dbReference>
<dbReference type="GO" id="GO:0005886">
    <property type="term" value="C:plasma membrane"/>
    <property type="evidence" value="ECO:0000318"/>
    <property type="project" value="GO_Central"/>
</dbReference>
<dbReference type="Pfam" id="PF00373">
    <property type="entry name" value="FERM_M"/>
    <property type="match status" value="1"/>
</dbReference>